<dbReference type="Proteomes" id="UP000468638">
    <property type="component" value="Unassembled WGS sequence"/>
</dbReference>
<organism evidence="2 3">
    <name type="scientific">Pontibacillus yanchengensis</name>
    <dbReference type="NCBI Taxonomy" id="462910"/>
    <lineage>
        <taxon>Bacteria</taxon>
        <taxon>Bacillati</taxon>
        <taxon>Bacillota</taxon>
        <taxon>Bacilli</taxon>
        <taxon>Bacillales</taxon>
        <taxon>Bacillaceae</taxon>
        <taxon>Pontibacillus</taxon>
    </lineage>
</organism>
<name>A0A6I4ZSR4_9BACI</name>
<evidence type="ECO:0000259" key="1">
    <source>
        <dbReference type="Pfam" id="PF04326"/>
    </source>
</evidence>
<gene>
    <name evidence="2" type="ORF">GLW05_06545</name>
</gene>
<dbReference type="InterPro" id="IPR007421">
    <property type="entry name" value="Schlafen_AlbA_2_dom"/>
</dbReference>
<feature type="domain" description="Schlafen AlbA-2" evidence="1">
    <location>
        <begin position="35"/>
        <end position="159"/>
    </location>
</feature>
<dbReference type="Pfam" id="PF04326">
    <property type="entry name" value="SLFN_AlbA_2"/>
    <property type="match status" value="1"/>
</dbReference>
<sequence length="257" mass="29841">MQRLSNQDFLNALDFETNKLDIVTLKRLLEEYYGEKNDIDFKKEIIEYQKISKIILAMANNGGGVVIFGITDDHKPVGAEKVDATDFNVGIRKYVPENLKYEDYYVDYKEDEMYGEFSGKTFLILYIPQQYRFAPFMAIKKSGEVIKDNVIYIRKNTSNGIASQTDINEIIEKRIYEEYNDLSELTLETHIEQLKTLYKYSPKSIGVTLGEKVGNQISQSITVDNKINEHHPQESFNAFIGDLIKRKKNKIKQYIEV</sequence>
<dbReference type="EMBL" id="WMEQ01000003">
    <property type="protein sequence ID" value="MYL33258.1"/>
    <property type="molecule type" value="Genomic_DNA"/>
</dbReference>
<reference evidence="2 3" key="1">
    <citation type="submission" date="2019-11" db="EMBL/GenBank/DDBJ databases">
        <title>Genome sequences of 17 halophilic strains isolated from different environments.</title>
        <authorList>
            <person name="Furrow R.E."/>
        </authorList>
    </citation>
    <scope>NUCLEOTIDE SEQUENCE [LARGE SCALE GENOMIC DNA]</scope>
    <source>
        <strain evidence="2 3">22514_16_FS</strain>
    </source>
</reference>
<proteinExistence type="predicted"/>
<evidence type="ECO:0000313" key="3">
    <source>
        <dbReference type="Proteomes" id="UP000468638"/>
    </source>
</evidence>
<dbReference type="OrthoDB" id="34589at2"/>
<dbReference type="Gene3D" id="3.30.950.30">
    <property type="entry name" value="Schlafen, AAA domain"/>
    <property type="match status" value="1"/>
</dbReference>
<dbReference type="InterPro" id="IPR038461">
    <property type="entry name" value="Schlafen_AlbA_2_dom_sf"/>
</dbReference>
<accession>A0A6I4ZSR4</accession>
<evidence type="ECO:0000313" key="2">
    <source>
        <dbReference type="EMBL" id="MYL33258.1"/>
    </source>
</evidence>
<dbReference type="AlphaFoldDB" id="A0A6I4ZSR4"/>
<dbReference type="RefSeq" id="WP_160909373.1">
    <property type="nucleotide sequence ID" value="NZ_WMEQ01000003.1"/>
</dbReference>
<comment type="caution">
    <text evidence="2">The sequence shown here is derived from an EMBL/GenBank/DDBJ whole genome shotgun (WGS) entry which is preliminary data.</text>
</comment>
<protein>
    <recommendedName>
        <fullName evidence="1">Schlafen AlbA-2 domain-containing protein</fullName>
    </recommendedName>
</protein>